<evidence type="ECO:0000313" key="3">
    <source>
        <dbReference type="Proteomes" id="UP001445732"/>
    </source>
</evidence>
<reference evidence="2 3" key="1">
    <citation type="submission" date="2024-06" db="EMBL/GenBank/DDBJ databases">
        <title>Brevundimonas sp. C11.</title>
        <authorList>
            <person name="Maltman C."/>
        </authorList>
    </citation>
    <scope>NUCLEOTIDE SEQUENCE [LARGE SCALE GENOMIC DNA]</scope>
    <source>
        <strain evidence="2 3">C11</strain>
    </source>
</reference>
<dbReference type="EMBL" id="JBEGDD010000003">
    <property type="protein sequence ID" value="MEQ7154585.1"/>
    <property type="molecule type" value="Genomic_DNA"/>
</dbReference>
<name>A0ABV1NL54_9CAUL</name>
<dbReference type="SUPFAM" id="SSF47413">
    <property type="entry name" value="lambda repressor-like DNA-binding domains"/>
    <property type="match status" value="1"/>
</dbReference>
<proteinExistence type="predicted"/>
<sequence length="167" mass="19245">MEMLISQDWLRRRIDTDPDLDVEAGPSIGVLESIGMFLPVELIAQDDDKVVRLTEAFGVLVRQLRRRQQWTVDQLAQKARVDPGELRSIERDPHYRPRPRVVHQLAAVFKMPERPLMKLSGATITRDQGFEAEAMRFAAKSDDLSKLTRDEQKVLNDYVKYLVDQAT</sequence>
<keyword evidence="3" id="KW-1185">Reference proteome</keyword>
<gene>
    <name evidence="2" type="ORF">ABN401_05095</name>
</gene>
<dbReference type="Proteomes" id="UP001445732">
    <property type="component" value="Unassembled WGS sequence"/>
</dbReference>
<evidence type="ECO:0000259" key="1">
    <source>
        <dbReference type="PROSITE" id="PS50943"/>
    </source>
</evidence>
<dbReference type="Pfam" id="PF13560">
    <property type="entry name" value="HTH_31"/>
    <property type="match status" value="1"/>
</dbReference>
<dbReference type="InterPro" id="IPR001387">
    <property type="entry name" value="Cro/C1-type_HTH"/>
</dbReference>
<evidence type="ECO:0000313" key="2">
    <source>
        <dbReference type="EMBL" id="MEQ7154585.1"/>
    </source>
</evidence>
<dbReference type="InterPro" id="IPR010982">
    <property type="entry name" value="Lambda_DNA-bd_dom_sf"/>
</dbReference>
<dbReference type="Gene3D" id="1.10.260.40">
    <property type="entry name" value="lambda repressor-like DNA-binding domains"/>
    <property type="match status" value="1"/>
</dbReference>
<feature type="domain" description="HTH cro/C1-type" evidence="1">
    <location>
        <begin position="61"/>
        <end position="116"/>
    </location>
</feature>
<protein>
    <submittedName>
        <fullName evidence="2">Helix-turn-helix transcriptional regulator</fullName>
    </submittedName>
</protein>
<organism evidence="2 3">
    <name type="scientific">Brevundimonas aurifodinae</name>
    <dbReference type="NCBI Taxonomy" id="1508312"/>
    <lineage>
        <taxon>Bacteria</taxon>
        <taxon>Pseudomonadati</taxon>
        <taxon>Pseudomonadota</taxon>
        <taxon>Alphaproteobacteria</taxon>
        <taxon>Caulobacterales</taxon>
        <taxon>Caulobacteraceae</taxon>
        <taxon>Brevundimonas</taxon>
    </lineage>
</organism>
<comment type="caution">
    <text evidence="2">The sequence shown here is derived from an EMBL/GenBank/DDBJ whole genome shotgun (WGS) entry which is preliminary data.</text>
</comment>
<dbReference type="RefSeq" id="WP_349683749.1">
    <property type="nucleotide sequence ID" value="NZ_JBEGDD010000003.1"/>
</dbReference>
<dbReference type="PROSITE" id="PS50943">
    <property type="entry name" value="HTH_CROC1"/>
    <property type="match status" value="1"/>
</dbReference>
<dbReference type="SMART" id="SM00530">
    <property type="entry name" value="HTH_XRE"/>
    <property type="match status" value="1"/>
</dbReference>
<accession>A0ABV1NL54</accession>
<dbReference type="CDD" id="cd00093">
    <property type="entry name" value="HTH_XRE"/>
    <property type="match status" value="1"/>
</dbReference>